<dbReference type="EMBL" id="CP041235">
    <property type="protein sequence ID" value="QOP44232.1"/>
    <property type="molecule type" value="Genomic_DNA"/>
</dbReference>
<evidence type="ECO:0000256" key="1">
    <source>
        <dbReference type="SAM" id="Phobius"/>
    </source>
</evidence>
<evidence type="ECO:0000313" key="2">
    <source>
        <dbReference type="EMBL" id="QOP44232.1"/>
    </source>
</evidence>
<feature type="transmembrane region" description="Helical" evidence="1">
    <location>
        <begin position="12"/>
        <end position="33"/>
    </location>
</feature>
<protein>
    <submittedName>
        <fullName evidence="2">Uncharacterized protein</fullName>
    </submittedName>
</protein>
<keyword evidence="1" id="KW-0472">Membrane</keyword>
<sequence>MKKRLSKYFNIYVIIALIGGFSFLYLASFAFVLNDVATGSSLQMKKAKIEKQRQICLKDPTQC</sequence>
<dbReference type="KEGG" id="ssei:FJR45_09865"/>
<reference evidence="2 3" key="1">
    <citation type="submission" date="2019-06" db="EMBL/GenBank/DDBJ databases">
        <title>Sulfurimonas gotlandica sp. nov., a chemoautotrophic and psychrotolerant epsilonproteobacterium isolated from a pelagic redoxcline, and an emended description of the genus Sulfurimonas.</title>
        <authorList>
            <person name="Wang S."/>
            <person name="Jiang L."/>
            <person name="Shao Z."/>
        </authorList>
    </citation>
    <scope>NUCLEOTIDE SEQUENCE [LARGE SCALE GENOMIC DNA]</scope>
    <source>
        <strain evidence="2 3">S2-6</strain>
    </source>
</reference>
<dbReference type="RefSeq" id="WP_193150387.1">
    <property type="nucleotide sequence ID" value="NZ_CP041235.1"/>
</dbReference>
<keyword evidence="1" id="KW-0812">Transmembrane</keyword>
<accession>A0A7M1B698</accession>
<organism evidence="2 3">
    <name type="scientific">Sulfurimonas sediminis</name>
    <dbReference type="NCBI Taxonomy" id="2590020"/>
    <lineage>
        <taxon>Bacteria</taxon>
        <taxon>Pseudomonadati</taxon>
        <taxon>Campylobacterota</taxon>
        <taxon>Epsilonproteobacteria</taxon>
        <taxon>Campylobacterales</taxon>
        <taxon>Sulfurimonadaceae</taxon>
        <taxon>Sulfurimonas</taxon>
    </lineage>
</organism>
<keyword evidence="1" id="KW-1133">Transmembrane helix</keyword>
<keyword evidence="3" id="KW-1185">Reference proteome</keyword>
<evidence type="ECO:0000313" key="3">
    <source>
        <dbReference type="Proteomes" id="UP000593719"/>
    </source>
</evidence>
<name>A0A7M1B698_9BACT</name>
<dbReference type="AlphaFoldDB" id="A0A7M1B698"/>
<proteinExistence type="predicted"/>
<dbReference type="Proteomes" id="UP000593719">
    <property type="component" value="Chromosome"/>
</dbReference>
<gene>
    <name evidence="2" type="ORF">FJR45_09865</name>
</gene>